<gene>
    <name evidence="2" type="ORF">COT26_03410</name>
</gene>
<dbReference type="Gene3D" id="3.30.420.10">
    <property type="entry name" value="Ribonuclease H-like superfamily/Ribonuclease H"/>
    <property type="match status" value="1"/>
</dbReference>
<sequence>MPDYILYTDGGARNNPGPAAIGYVLIHNNRIVVKHGEKIGQATNNIAEYQAMLTGLLKAKDLGIKKLVCRLDSQLVCEQLNQRYKIKDRDLGVYFVKIWNLLPAFEKVDFVYIPREQNLLADNLVNQALDGKI</sequence>
<dbReference type="GO" id="GO:0003676">
    <property type="term" value="F:nucleic acid binding"/>
    <property type="evidence" value="ECO:0007669"/>
    <property type="project" value="InterPro"/>
</dbReference>
<dbReference type="InterPro" id="IPR012337">
    <property type="entry name" value="RNaseH-like_sf"/>
</dbReference>
<proteinExistence type="predicted"/>
<dbReference type="CDD" id="cd09279">
    <property type="entry name" value="RNase_HI_like"/>
    <property type="match status" value="1"/>
</dbReference>
<protein>
    <submittedName>
        <fullName evidence="2">Ribonuclease H</fullName>
    </submittedName>
</protein>
<dbReference type="PANTHER" id="PTHR46387">
    <property type="entry name" value="POLYNUCLEOTIDYL TRANSFERASE, RIBONUCLEASE H-LIKE SUPERFAMILY PROTEIN"/>
    <property type="match status" value="1"/>
</dbReference>
<feature type="domain" description="RNase H type-1" evidence="1">
    <location>
        <begin position="1"/>
        <end position="133"/>
    </location>
</feature>
<evidence type="ECO:0000259" key="1">
    <source>
        <dbReference type="PROSITE" id="PS50879"/>
    </source>
</evidence>
<accession>A0A2H0YPR9</accession>
<comment type="caution">
    <text evidence="2">The sequence shown here is derived from an EMBL/GenBank/DDBJ whole genome shotgun (WGS) entry which is preliminary data.</text>
</comment>
<dbReference type="EMBL" id="PEXW01000071">
    <property type="protein sequence ID" value="PIS40416.1"/>
    <property type="molecule type" value="Genomic_DNA"/>
</dbReference>
<evidence type="ECO:0000313" key="3">
    <source>
        <dbReference type="Proteomes" id="UP000236845"/>
    </source>
</evidence>
<dbReference type="PANTHER" id="PTHR46387:SF2">
    <property type="entry name" value="RIBONUCLEASE HI"/>
    <property type="match status" value="1"/>
</dbReference>
<name>A0A2H0YPR9_9BACT</name>
<dbReference type="Proteomes" id="UP000236845">
    <property type="component" value="Unassembled WGS sequence"/>
</dbReference>
<dbReference type="AlphaFoldDB" id="A0A2H0YPR9"/>
<dbReference type="SUPFAM" id="SSF53098">
    <property type="entry name" value="Ribonuclease H-like"/>
    <property type="match status" value="1"/>
</dbReference>
<evidence type="ECO:0000313" key="2">
    <source>
        <dbReference type="EMBL" id="PIS40416.1"/>
    </source>
</evidence>
<reference evidence="3" key="1">
    <citation type="submission" date="2017-09" db="EMBL/GenBank/DDBJ databases">
        <title>Depth-based differentiation of microbial function through sediment-hosted aquifers and enrichment of novel symbionts in the deep terrestrial subsurface.</title>
        <authorList>
            <person name="Probst A.J."/>
            <person name="Ladd B."/>
            <person name="Jarett J.K."/>
            <person name="Geller-Mcgrath D.E."/>
            <person name="Sieber C.M.K."/>
            <person name="Emerson J.B."/>
            <person name="Anantharaman K."/>
            <person name="Thomas B.C."/>
            <person name="Malmstrom R."/>
            <person name="Stieglmeier M."/>
            <person name="Klingl A."/>
            <person name="Woyke T."/>
            <person name="Ryan C.M."/>
            <person name="Banfield J.F."/>
        </authorList>
    </citation>
    <scope>NUCLEOTIDE SEQUENCE [LARGE SCALE GENOMIC DNA]</scope>
</reference>
<organism evidence="2 3">
    <name type="scientific">Candidatus Kerfeldbacteria bacterium CG08_land_8_20_14_0_20_43_14</name>
    <dbReference type="NCBI Taxonomy" id="2014246"/>
    <lineage>
        <taxon>Bacteria</taxon>
        <taxon>Candidatus Kerfeldiibacteriota</taxon>
    </lineage>
</organism>
<dbReference type="GO" id="GO:0004523">
    <property type="term" value="F:RNA-DNA hybrid ribonuclease activity"/>
    <property type="evidence" value="ECO:0007669"/>
    <property type="project" value="InterPro"/>
</dbReference>
<dbReference type="Pfam" id="PF13456">
    <property type="entry name" value="RVT_3"/>
    <property type="match status" value="1"/>
</dbReference>
<dbReference type="InterPro" id="IPR002156">
    <property type="entry name" value="RNaseH_domain"/>
</dbReference>
<dbReference type="InterPro" id="IPR036397">
    <property type="entry name" value="RNaseH_sf"/>
</dbReference>
<dbReference type="PROSITE" id="PS50879">
    <property type="entry name" value="RNASE_H_1"/>
    <property type="match status" value="1"/>
</dbReference>